<keyword evidence="2" id="KW-1003">Cell membrane</keyword>
<reference evidence="7 8" key="1">
    <citation type="journal article" date="2017" name="Front. Microbiol.">
        <title>New Insights into the Diversity of the Genus Faecalibacterium.</title>
        <authorList>
            <person name="Benevides L."/>
            <person name="Burman S."/>
            <person name="Martin R."/>
            <person name="Robert V."/>
            <person name="Thomas M."/>
            <person name="Miquel S."/>
            <person name="Chain F."/>
            <person name="Sokol H."/>
            <person name="Bermudez-Humaran L.G."/>
            <person name="Morrison M."/>
            <person name="Langella P."/>
            <person name="Azevedo V.A."/>
            <person name="Chatel J.M."/>
            <person name="Soares S."/>
        </authorList>
    </citation>
    <scope>NUCLEOTIDE SEQUENCE [LARGE SCALE GENOMIC DNA]</scope>
    <source>
        <strain evidence="7 8">AHMP21</strain>
    </source>
</reference>
<evidence type="ECO:0000256" key="3">
    <source>
        <dbReference type="ARBA" id="ARBA00022692"/>
    </source>
</evidence>
<comment type="subcellular location">
    <subcellularLocation>
        <location evidence="1">Cell membrane</location>
        <topology evidence="1">Multi-pass membrane protein</topology>
    </subcellularLocation>
</comment>
<dbReference type="Pfam" id="PF02653">
    <property type="entry name" value="BPD_transp_2"/>
    <property type="match status" value="1"/>
</dbReference>
<feature type="transmembrane region" description="Helical" evidence="6">
    <location>
        <begin position="224"/>
        <end position="243"/>
    </location>
</feature>
<feature type="transmembrane region" description="Helical" evidence="6">
    <location>
        <begin position="189"/>
        <end position="212"/>
    </location>
</feature>
<organism evidence="7 8">
    <name type="scientific">Faecalibacterium prausnitzii</name>
    <dbReference type="NCBI Taxonomy" id="853"/>
    <lineage>
        <taxon>Bacteria</taxon>
        <taxon>Bacillati</taxon>
        <taxon>Bacillota</taxon>
        <taxon>Clostridia</taxon>
        <taxon>Eubacteriales</taxon>
        <taxon>Oscillospiraceae</taxon>
        <taxon>Faecalibacterium</taxon>
    </lineage>
</organism>
<keyword evidence="3 6" id="KW-0812">Transmembrane</keyword>
<comment type="caution">
    <text evidence="7">The sequence shown here is derived from an EMBL/GenBank/DDBJ whole genome shotgun (WGS) entry which is preliminary data.</text>
</comment>
<accession>A0A2A7B3S9</accession>
<evidence type="ECO:0000256" key="2">
    <source>
        <dbReference type="ARBA" id="ARBA00022475"/>
    </source>
</evidence>
<evidence type="ECO:0000256" key="4">
    <source>
        <dbReference type="ARBA" id="ARBA00022989"/>
    </source>
</evidence>
<proteinExistence type="predicted"/>
<evidence type="ECO:0000256" key="1">
    <source>
        <dbReference type="ARBA" id="ARBA00004651"/>
    </source>
</evidence>
<dbReference type="EMBL" id="NOUV01000019">
    <property type="protein sequence ID" value="PDX86036.1"/>
    <property type="molecule type" value="Genomic_DNA"/>
</dbReference>
<feature type="transmembrane region" description="Helical" evidence="6">
    <location>
        <begin position="90"/>
        <end position="109"/>
    </location>
</feature>
<feature type="transmembrane region" description="Helical" evidence="6">
    <location>
        <begin position="52"/>
        <end position="78"/>
    </location>
</feature>
<evidence type="ECO:0000256" key="5">
    <source>
        <dbReference type="ARBA" id="ARBA00023136"/>
    </source>
</evidence>
<protein>
    <submittedName>
        <fullName evidence="7">ABC transporter permease</fullName>
    </submittedName>
</protein>
<dbReference type="CDD" id="cd06574">
    <property type="entry name" value="TM_PBP1_branched-chain-AA_like"/>
    <property type="match status" value="1"/>
</dbReference>
<keyword evidence="4 6" id="KW-1133">Transmembrane helix</keyword>
<dbReference type="Proteomes" id="UP000220904">
    <property type="component" value="Unassembled WGS sequence"/>
</dbReference>
<evidence type="ECO:0000313" key="7">
    <source>
        <dbReference type="EMBL" id="PDX86036.1"/>
    </source>
</evidence>
<evidence type="ECO:0000313" key="8">
    <source>
        <dbReference type="Proteomes" id="UP000220904"/>
    </source>
</evidence>
<dbReference type="RefSeq" id="WP_097793469.1">
    <property type="nucleotide sequence ID" value="NZ_CP186692.1"/>
</dbReference>
<dbReference type="PANTHER" id="PTHR32196:SF69">
    <property type="entry name" value="BRANCHED-CHAIN AMINO ACID TRANSPORT SYSTEM, PERMEASE PROTEIN"/>
    <property type="match status" value="1"/>
</dbReference>
<dbReference type="GO" id="GO:0005886">
    <property type="term" value="C:plasma membrane"/>
    <property type="evidence" value="ECO:0007669"/>
    <property type="project" value="UniProtKB-SubCell"/>
</dbReference>
<feature type="transmembrane region" description="Helical" evidence="6">
    <location>
        <begin position="276"/>
        <end position="294"/>
    </location>
</feature>
<feature type="transmembrane region" description="Helical" evidence="6">
    <location>
        <begin position="250"/>
        <end position="270"/>
    </location>
</feature>
<dbReference type="InterPro" id="IPR001851">
    <property type="entry name" value="ABC_transp_permease"/>
</dbReference>
<dbReference type="OrthoDB" id="9778389at2"/>
<gene>
    <name evidence="7" type="ORF">CHR60_13615</name>
</gene>
<evidence type="ECO:0000256" key="6">
    <source>
        <dbReference type="SAM" id="Phobius"/>
    </source>
</evidence>
<feature type="transmembrane region" description="Helical" evidence="6">
    <location>
        <begin position="144"/>
        <end position="162"/>
    </location>
</feature>
<dbReference type="PANTHER" id="PTHR32196">
    <property type="entry name" value="ABC TRANSPORTER PERMEASE PROTEIN YPHD-RELATED-RELATED"/>
    <property type="match status" value="1"/>
</dbReference>
<dbReference type="GO" id="GO:0022857">
    <property type="term" value="F:transmembrane transporter activity"/>
    <property type="evidence" value="ECO:0007669"/>
    <property type="project" value="InterPro"/>
</dbReference>
<sequence length="313" mass="32946">MELLARLANLPGALPGACAQGLIWGIMAIGVYLTYRILDVADLTVDGSFGTGGAVCVMCLLSGMNVWAALFVALLAGLATGLVTGLLHTFMGIPAILAGILTQLALYSINLKIMGKANQSINVDKYDLLISLRWVKEFALHNPIVMVILVTAALIGVLYWFFGTELGCGIRATGSNPAMSRAQGINTSFNVVLGLAVSNGLVALSGALLSQYQGFADVSMGRGAIVIGLAAVIIGEAVFGRIFQNFALKLVSVSLGAIIYYIVIQLVLTLGFDANLLKLLSASVVAIFLAVPYWKSRYFAKPTAKKKEGAKNA</sequence>
<feature type="transmembrane region" description="Helical" evidence="6">
    <location>
        <begin position="12"/>
        <end position="32"/>
    </location>
</feature>
<keyword evidence="5 6" id="KW-0472">Membrane</keyword>
<dbReference type="AlphaFoldDB" id="A0A2A7B3S9"/>
<name>A0A2A7B3S9_9FIRM</name>